<keyword evidence="5" id="KW-1185">Reference proteome</keyword>
<comment type="catalytic activity">
    <reaction evidence="2">
        <text>2 GTP = 3',3'-c-di-GMP + 2 diphosphate</text>
        <dbReference type="Rhea" id="RHEA:24898"/>
        <dbReference type="ChEBI" id="CHEBI:33019"/>
        <dbReference type="ChEBI" id="CHEBI:37565"/>
        <dbReference type="ChEBI" id="CHEBI:58805"/>
        <dbReference type="EC" id="2.7.7.65"/>
    </reaction>
</comment>
<gene>
    <name evidence="4" type="ORF">BD293_3015</name>
</gene>
<dbReference type="InterPro" id="IPR000160">
    <property type="entry name" value="GGDEF_dom"/>
</dbReference>
<dbReference type="PANTHER" id="PTHR45138:SF9">
    <property type="entry name" value="DIGUANYLATE CYCLASE DGCM-RELATED"/>
    <property type="match status" value="1"/>
</dbReference>
<dbReference type="InterPro" id="IPR043128">
    <property type="entry name" value="Rev_trsase/Diguanyl_cyclase"/>
</dbReference>
<evidence type="ECO:0000259" key="3">
    <source>
        <dbReference type="PROSITE" id="PS50887"/>
    </source>
</evidence>
<dbReference type="Gene3D" id="3.30.70.270">
    <property type="match status" value="1"/>
</dbReference>
<dbReference type="NCBIfam" id="TIGR00254">
    <property type="entry name" value="GGDEF"/>
    <property type="match status" value="1"/>
</dbReference>
<organism evidence="4 5">
    <name type="scientific">Roseinatronobacter monicus</name>
    <dbReference type="NCBI Taxonomy" id="393481"/>
    <lineage>
        <taxon>Bacteria</taxon>
        <taxon>Pseudomonadati</taxon>
        <taxon>Pseudomonadota</taxon>
        <taxon>Alphaproteobacteria</taxon>
        <taxon>Rhodobacterales</taxon>
        <taxon>Paracoccaceae</taxon>
        <taxon>Roseinatronobacter</taxon>
    </lineage>
</organism>
<evidence type="ECO:0000313" key="5">
    <source>
        <dbReference type="Proteomes" id="UP000320582"/>
    </source>
</evidence>
<dbReference type="SMART" id="SM00267">
    <property type="entry name" value="GGDEF"/>
    <property type="match status" value="1"/>
</dbReference>
<dbReference type="GO" id="GO:0052621">
    <property type="term" value="F:diguanylate cyclase activity"/>
    <property type="evidence" value="ECO:0007669"/>
    <property type="project" value="UniProtKB-EC"/>
</dbReference>
<feature type="domain" description="GGDEF" evidence="3">
    <location>
        <begin position="180"/>
        <end position="309"/>
    </location>
</feature>
<evidence type="ECO:0000313" key="4">
    <source>
        <dbReference type="EMBL" id="TQM94341.1"/>
    </source>
</evidence>
<dbReference type="InterPro" id="IPR050469">
    <property type="entry name" value="Diguanylate_Cyclase"/>
</dbReference>
<reference evidence="4 5" key="1">
    <citation type="submission" date="2019-06" db="EMBL/GenBank/DDBJ databases">
        <title>Genomic Encyclopedia of Archaeal and Bacterial Type Strains, Phase II (KMG-II): from individual species to whole genera.</title>
        <authorList>
            <person name="Goeker M."/>
        </authorList>
    </citation>
    <scope>NUCLEOTIDE SEQUENCE [LARGE SCALE GENOMIC DNA]</scope>
    <source>
        <strain evidence="4 5">DSM 18423</strain>
    </source>
</reference>
<sequence>MMLEGMSEPDRPNSEKMFALMMRSPDLVALFDPEDRLQAANPAYCAAYHCDPAQQLLWRDIMRTNYQNKRGPLIETEDIEAWLTDACARRATLPYRAFEAELHNGKWIWITETVSADGWMFFHASNISSLRASSRHLRKERDAARRESWTDALTGVPNRRYVMTRLEDWFEAQRLQQEFGTHSLAIVDLDNFKTLNDRFGHEFGDAVLTSFCRDAVSSIRPLDLFGRIGGEEFLFLMPNCPLEVAQNRLNLLQRMIRHPGHSAESADVTYSFSAGLVLVRDDKDIHHAIRRADKLMYRAKLEGRARVLC</sequence>
<dbReference type="InterPro" id="IPR029787">
    <property type="entry name" value="Nucleotide_cyclase"/>
</dbReference>
<protein>
    <recommendedName>
        <fullName evidence="1">diguanylate cyclase</fullName>
        <ecNumber evidence="1">2.7.7.65</ecNumber>
    </recommendedName>
</protein>
<name>A0A543KGY5_9RHOB</name>
<dbReference type="AlphaFoldDB" id="A0A543KGY5"/>
<accession>A0A543KGY5</accession>
<dbReference type="SUPFAM" id="SSF55073">
    <property type="entry name" value="Nucleotide cyclase"/>
    <property type="match status" value="1"/>
</dbReference>
<dbReference type="Proteomes" id="UP000320582">
    <property type="component" value="Unassembled WGS sequence"/>
</dbReference>
<dbReference type="OrthoDB" id="9812260at2"/>
<proteinExistence type="predicted"/>
<dbReference type="EC" id="2.7.7.65" evidence="1"/>
<evidence type="ECO:0000256" key="2">
    <source>
        <dbReference type="ARBA" id="ARBA00034247"/>
    </source>
</evidence>
<dbReference type="PANTHER" id="PTHR45138">
    <property type="entry name" value="REGULATORY COMPONENTS OF SENSORY TRANSDUCTION SYSTEM"/>
    <property type="match status" value="1"/>
</dbReference>
<dbReference type="EMBL" id="VFPT01000001">
    <property type="protein sequence ID" value="TQM94341.1"/>
    <property type="molecule type" value="Genomic_DNA"/>
</dbReference>
<comment type="caution">
    <text evidence="4">The sequence shown here is derived from an EMBL/GenBank/DDBJ whole genome shotgun (WGS) entry which is preliminary data.</text>
</comment>
<dbReference type="CDD" id="cd01949">
    <property type="entry name" value="GGDEF"/>
    <property type="match status" value="1"/>
</dbReference>
<evidence type="ECO:0000256" key="1">
    <source>
        <dbReference type="ARBA" id="ARBA00012528"/>
    </source>
</evidence>
<dbReference type="PROSITE" id="PS50887">
    <property type="entry name" value="GGDEF"/>
    <property type="match status" value="1"/>
</dbReference>
<dbReference type="Pfam" id="PF00990">
    <property type="entry name" value="GGDEF"/>
    <property type="match status" value="1"/>
</dbReference>